<dbReference type="Gene3D" id="3.10.129.10">
    <property type="entry name" value="Hotdog Thioesterase"/>
    <property type="match status" value="1"/>
</dbReference>
<dbReference type="OrthoDB" id="5472145at2"/>
<feature type="domain" description="Thioesterase" evidence="3">
    <location>
        <begin position="57"/>
        <end position="133"/>
    </location>
</feature>
<protein>
    <recommendedName>
        <fullName evidence="3">Thioesterase domain-containing protein</fullName>
    </recommendedName>
</protein>
<organism evidence="4 5">
    <name type="scientific">Dethiosulfatarculus sandiegensis</name>
    <dbReference type="NCBI Taxonomy" id="1429043"/>
    <lineage>
        <taxon>Bacteria</taxon>
        <taxon>Pseudomonadati</taxon>
        <taxon>Thermodesulfobacteriota</taxon>
        <taxon>Desulfarculia</taxon>
        <taxon>Desulfarculales</taxon>
        <taxon>Desulfarculaceae</taxon>
        <taxon>Dethiosulfatarculus</taxon>
    </lineage>
</organism>
<evidence type="ECO:0000313" key="5">
    <source>
        <dbReference type="Proteomes" id="UP000032233"/>
    </source>
</evidence>
<dbReference type="InterPro" id="IPR029069">
    <property type="entry name" value="HotDog_dom_sf"/>
</dbReference>
<dbReference type="EMBL" id="AZAC01000008">
    <property type="protein sequence ID" value="KIX14783.1"/>
    <property type="molecule type" value="Genomic_DNA"/>
</dbReference>
<evidence type="ECO:0000256" key="2">
    <source>
        <dbReference type="ARBA" id="ARBA00022801"/>
    </source>
</evidence>
<dbReference type="AlphaFoldDB" id="A0A0D2HWN0"/>
<comment type="caution">
    <text evidence="4">The sequence shown here is derived from an EMBL/GenBank/DDBJ whole genome shotgun (WGS) entry which is preliminary data.</text>
</comment>
<keyword evidence="2" id="KW-0378">Hydrolase</keyword>
<dbReference type="InterPro" id="IPR003736">
    <property type="entry name" value="PAAI_dom"/>
</dbReference>
<dbReference type="CDD" id="cd03443">
    <property type="entry name" value="PaaI_thioesterase"/>
    <property type="match status" value="1"/>
</dbReference>
<dbReference type="InterPro" id="IPR006683">
    <property type="entry name" value="Thioestr_dom"/>
</dbReference>
<dbReference type="Proteomes" id="UP000032233">
    <property type="component" value="Unassembled WGS sequence"/>
</dbReference>
<dbReference type="InterPro" id="IPR039298">
    <property type="entry name" value="ACOT13"/>
</dbReference>
<name>A0A0D2HWN0_9BACT</name>
<sequence>MADPADRPTGMEYMKKLTSGEISHPPAALLMGFRWVNVGPGWAVVKLKASAEHENLMGSMHGGIFASLADAAMGGAMGSTLVNDEAHTTLELKINFLKPVWDSDLTAKGRIIKRGRTISLAEAEIFDQKENLVAKSTGTFMVLNGKKAKGRGMKER</sequence>
<dbReference type="SUPFAM" id="SSF54637">
    <property type="entry name" value="Thioesterase/thiol ester dehydrase-isomerase"/>
    <property type="match status" value="1"/>
</dbReference>
<reference evidence="4 5" key="1">
    <citation type="submission" date="2013-11" db="EMBL/GenBank/DDBJ databases">
        <title>Metagenomic analysis of a methanogenic consortium involved in long chain n-alkane degradation.</title>
        <authorList>
            <person name="Davidova I.A."/>
            <person name="Callaghan A.V."/>
            <person name="Wawrik B."/>
            <person name="Pruitt S."/>
            <person name="Marks C."/>
            <person name="Duncan K.E."/>
            <person name="Suflita J.M."/>
        </authorList>
    </citation>
    <scope>NUCLEOTIDE SEQUENCE [LARGE SCALE GENOMIC DNA]</scope>
    <source>
        <strain evidence="4 5">SPR</strain>
    </source>
</reference>
<dbReference type="Pfam" id="PF03061">
    <property type="entry name" value="4HBT"/>
    <property type="match status" value="1"/>
</dbReference>
<accession>A0A0D2HWN0</accession>
<dbReference type="InParanoid" id="A0A0D2HWN0"/>
<comment type="similarity">
    <text evidence="1">Belongs to the thioesterase PaaI family.</text>
</comment>
<gene>
    <name evidence="4" type="ORF">X474_06470</name>
</gene>
<evidence type="ECO:0000313" key="4">
    <source>
        <dbReference type="EMBL" id="KIX14783.1"/>
    </source>
</evidence>
<dbReference type="RefSeq" id="WP_044347429.1">
    <property type="nucleotide sequence ID" value="NZ_AZAC01000008.1"/>
</dbReference>
<dbReference type="GO" id="GO:0047617">
    <property type="term" value="F:fatty acyl-CoA hydrolase activity"/>
    <property type="evidence" value="ECO:0007669"/>
    <property type="project" value="InterPro"/>
</dbReference>
<proteinExistence type="inferred from homology"/>
<dbReference type="NCBIfam" id="TIGR00369">
    <property type="entry name" value="unchar_dom_1"/>
    <property type="match status" value="1"/>
</dbReference>
<dbReference type="STRING" id="1429043.X474_06470"/>
<evidence type="ECO:0000259" key="3">
    <source>
        <dbReference type="Pfam" id="PF03061"/>
    </source>
</evidence>
<evidence type="ECO:0000256" key="1">
    <source>
        <dbReference type="ARBA" id="ARBA00008324"/>
    </source>
</evidence>
<dbReference type="PANTHER" id="PTHR21660">
    <property type="entry name" value="THIOESTERASE SUPERFAMILY MEMBER-RELATED"/>
    <property type="match status" value="1"/>
</dbReference>
<keyword evidence="5" id="KW-1185">Reference proteome</keyword>
<dbReference type="PANTHER" id="PTHR21660:SF1">
    <property type="entry name" value="ACYL-COENZYME A THIOESTERASE 13"/>
    <property type="match status" value="1"/>
</dbReference>